<sequence>MLKVRVFNRGIFCTALSGLVAVVVILALSVAIGVVVYINVSRVFEASKPPISSTVIRVVCYNLSSRYLCLASNPLEYKVSVKLYLYNESSQRAWTREESFEPLSARPLFCDKENQICQPVSMKIACGEAVLSDNGDQMLRVIVVYR</sequence>
<dbReference type="EMBL" id="DRYQ01000112">
    <property type="protein sequence ID" value="HHQ51206.1"/>
    <property type="molecule type" value="Genomic_DNA"/>
</dbReference>
<name>A0A7J3Z8X3_9CREN</name>
<protein>
    <submittedName>
        <fullName evidence="2">Uncharacterized protein</fullName>
    </submittedName>
</protein>
<evidence type="ECO:0000313" key="2">
    <source>
        <dbReference type="EMBL" id="HHQ51206.1"/>
    </source>
</evidence>
<keyword evidence="1" id="KW-0472">Membrane</keyword>
<dbReference type="AlphaFoldDB" id="A0A7J3Z8X3"/>
<keyword evidence="1" id="KW-1133">Transmembrane helix</keyword>
<comment type="caution">
    <text evidence="2">The sequence shown here is derived from an EMBL/GenBank/DDBJ whole genome shotgun (WGS) entry which is preliminary data.</text>
</comment>
<accession>A0A7J3Z8X3</accession>
<reference evidence="2" key="1">
    <citation type="journal article" date="2020" name="mSystems">
        <title>Genome- and Community-Level Interaction Insights into Carbon Utilization and Element Cycling Functions of Hydrothermarchaeota in Hydrothermal Sediment.</title>
        <authorList>
            <person name="Zhou Z."/>
            <person name="Liu Y."/>
            <person name="Xu W."/>
            <person name="Pan J."/>
            <person name="Luo Z.H."/>
            <person name="Li M."/>
        </authorList>
    </citation>
    <scope>NUCLEOTIDE SEQUENCE [LARGE SCALE GENOMIC DNA]</scope>
    <source>
        <strain evidence="2">SpSt-1105</strain>
    </source>
</reference>
<evidence type="ECO:0000256" key="1">
    <source>
        <dbReference type="SAM" id="Phobius"/>
    </source>
</evidence>
<keyword evidence="1" id="KW-0812">Transmembrane</keyword>
<feature type="transmembrane region" description="Helical" evidence="1">
    <location>
        <begin position="12"/>
        <end position="38"/>
    </location>
</feature>
<proteinExistence type="predicted"/>
<gene>
    <name evidence="2" type="ORF">ENM66_07665</name>
</gene>
<organism evidence="2">
    <name type="scientific">Ignisphaera aggregans</name>
    <dbReference type="NCBI Taxonomy" id="334771"/>
    <lineage>
        <taxon>Archaea</taxon>
        <taxon>Thermoproteota</taxon>
        <taxon>Thermoprotei</taxon>
        <taxon>Desulfurococcales</taxon>
        <taxon>Desulfurococcaceae</taxon>
        <taxon>Ignisphaera</taxon>
    </lineage>
</organism>